<dbReference type="PROSITE" id="PS50887">
    <property type="entry name" value="GGDEF"/>
    <property type="match status" value="1"/>
</dbReference>
<dbReference type="SUPFAM" id="SSF55785">
    <property type="entry name" value="PYP-like sensor domain (PAS domain)"/>
    <property type="match status" value="1"/>
</dbReference>
<evidence type="ECO:0000313" key="5">
    <source>
        <dbReference type="Proteomes" id="UP001325479"/>
    </source>
</evidence>
<dbReference type="CDD" id="cd00130">
    <property type="entry name" value="PAS"/>
    <property type="match status" value="1"/>
</dbReference>
<dbReference type="InterPro" id="IPR035965">
    <property type="entry name" value="PAS-like_dom_sf"/>
</dbReference>
<dbReference type="PROSITE" id="PS50113">
    <property type="entry name" value="PAC"/>
    <property type="match status" value="1"/>
</dbReference>
<dbReference type="Pfam" id="PF01590">
    <property type="entry name" value="GAF"/>
    <property type="match status" value="1"/>
</dbReference>
<organism evidence="4 5">
    <name type="scientific">Paraburkholderia kururiensis</name>
    <dbReference type="NCBI Taxonomy" id="984307"/>
    <lineage>
        <taxon>Bacteria</taxon>
        <taxon>Pseudomonadati</taxon>
        <taxon>Pseudomonadota</taxon>
        <taxon>Betaproteobacteria</taxon>
        <taxon>Burkholderiales</taxon>
        <taxon>Burkholderiaceae</taxon>
        <taxon>Paraburkholderia</taxon>
    </lineage>
</organism>
<dbReference type="NCBIfam" id="TIGR00254">
    <property type="entry name" value="GGDEF"/>
    <property type="match status" value="1"/>
</dbReference>
<dbReference type="EC" id="2.7.7.65" evidence="4"/>
<dbReference type="CDD" id="cd01949">
    <property type="entry name" value="GGDEF"/>
    <property type="match status" value="1"/>
</dbReference>
<feature type="domain" description="GGDEF" evidence="3">
    <location>
        <begin position="332"/>
        <end position="465"/>
    </location>
</feature>
<evidence type="ECO:0000313" key="4">
    <source>
        <dbReference type="EMBL" id="WQD78652.1"/>
    </source>
</evidence>
<dbReference type="PANTHER" id="PTHR46663:SF4">
    <property type="entry name" value="DIGUANYLATE CYCLASE DGCT-RELATED"/>
    <property type="match status" value="1"/>
</dbReference>
<dbReference type="Pfam" id="PF08447">
    <property type="entry name" value="PAS_3"/>
    <property type="match status" value="1"/>
</dbReference>
<reference evidence="4 5" key="1">
    <citation type="submission" date="2023-12" db="EMBL/GenBank/DDBJ databases">
        <title>Genome sequencing and assembly of bacterial species from a model synthetic community.</title>
        <authorList>
            <person name="Hogle S.L."/>
        </authorList>
    </citation>
    <scope>NUCLEOTIDE SEQUENCE [LARGE SCALE GENOMIC DNA]</scope>
    <source>
        <strain evidence="4 5">HAMBI 2494</strain>
    </source>
</reference>
<dbReference type="InterPro" id="IPR013655">
    <property type="entry name" value="PAS_fold_3"/>
</dbReference>
<dbReference type="EMBL" id="CP139965">
    <property type="protein sequence ID" value="WQD78652.1"/>
    <property type="molecule type" value="Genomic_DNA"/>
</dbReference>
<dbReference type="NCBIfam" id="TIGR00229">
    <property type="entry name" value="sensory_box"/>
    <property type="match status" value="1"/>
</dbReference>
<accession>A0ABZ0WMP7</accession>
<feature type="domain" description="PAS" evidence="1">
    <location>
        <begin position="204"/>
        <end position="242"/>
    </location>
</feature>
<dbReference type="InterPro" id="IPR000160">
    <property type="entry name" value="GGDEF_dom"/>
</dbReference>
<proteinExistence type="predicted"/>
<dbReference type="Pfam" id="PF00990">
    <property type="entry name" value="GGDEF"/>
    <property type="match status" value="1"/>
</dbReference>
<evidence type="ECO:0000259" key="3">
    <source>
        <dbReference type="PROSITE" id="PS50887"/>
    </source>
</evidence>
<dbReference type="InterPro" id="IPR029016">
    <property type="entry name" value="GAF-like_dom_sf"/>
</dbReference>
<dbReference type="Gene3D" id="3.30.450.40">
    <property type="match status" value="1"/>
</dbReference>
<name>A0ABZ0WMP7_9BURK</name>
<dbReference type="SMART" id="SM00267">
    <property type="entry name" value="GGDEF"/>
    <property type="match status" value="1"/>
</dbReference>
<dbReference type="PROSITE" id="PS50112">
    <property type="entry name" value="PAS"/>
    <property type="match status" value="1"/>
</dbReference>
<protein>
    <submittedName>
        <fullName evidence="4">Sensor domain-containing diguanylate cyclase</fullName>
        <ecNumber evidence="4">2.7.7.65</ecNumber>
    </submittedName>
</protein>
<dbReference type="InterPro" id="IPR003018">
    <property type="entry name" value="GAF"/>
</dbReference>
<dbReference type="SMART" id="SM00065">
    <property type="entry name" value="GAF"/>
    <property type="match status" value="1"/>
</dbReference>
<dbReference type="InterPro" id="IPR001610">
    <property type="entry name" value="PAC"/>
</dbReference>
<dbReference type="InterPro" id="IPR052163">
    <property type="entry name" value="DGC-Regulatory_Protein"/>
</dbReference>
<dbReference type="GO" id="GO:0052621">
    <property type="term" value="F:diguanylate cyclase activity"/>
    <property type="evidence" value="ECO:0007669"/>
    <property type="project" value="UniProtKB-EC"/>
</dbReference>
<dbReference type="InterPro" id="IPR000700">
    <property type="entry name" value="PAS-assoc_C"/>
</dbReference>
<dbReference type="SMART" id="SM00086">
    <property type="entry name" value="PAC"/>
    <property type="match status" value="1"/>
</dbReference>
<dbReference type="RefSeq" id="WP_232833267.1">
    <property type="nucleotide sequence ID" value="NZ_CP139965.1"/>
</dbReference>
<dbReference type="InterPro" id="IPR000014">
    <property type="entry name" value="PAS"/>
</dbReference>
<feature type="domain" description="PAC" evidence="2">
    <location>
        <begin position="246"/>
        <end position="299"/>
    </location>
</feature>
<keyword evidence="5" id="KW-1185">Reference proteome</keyword>
<dbReference type="InterPro" id="IPR043128">
    <property type="entry name" value="Rev_trsase/Diguanyl_cyclase"/>
</dbReference>
<dbReference type="SUPFAM" id="SSF55781">
    <property type="entry name" value="GAF domain-like"/>
    <property type="match status" value="1"/>
</dbReference>
<evidence type="ECO:0000259" key="2">
    <source>
        <dbReference type="PROSITE" id="PS50113"/>
    </source>
</evidence>
<dbReference type="Gene3D" id="3.30.70.270">
    <property type="match status" value="1"/>
</dbReference>
<evidence type="ECO:0000259" key="1">
    <source>
        <dbReference type="PROSITE" id="PS50112"/>
    </source>
</evidence>
<dbReference type="Gene3D" id="3.30.450.20">
    <property type="entry name" value="PAS domain"/>
    <property type="match status" value="1"/>
</dbReference>
<dbReference type="SUPFAM" id="SSF55073">
    <property type="entry name" value="Nucleotide cyclase"/>
    <property type="match status" value="1"/>
</dbReference>
<dbReference type="InterPro" id="IPR029787">
    <property type="entry name" value="Nucleotide_cyclase"/>
</dbReference>
<sequence>MPPAVEASAGAEWAALARLAQRHFGVEAALLTRAGGDGQRLLASAGPLPVALPPDLFALSHAGGNLLDTVVVVPDTQADERFQNHAVRVRAAGATSDTPSCWPRFFAACAVTASTGQHLGALCLLDHAPRTFDNTQRTFLSELAALAAAGIERVESMTALRLRVGELEACAELVTLALAGSGTGVWDRDIPSGTIRYSLEWKAMLGYGPHDLTDRIEDAIARLHPDDVEYVRAAMQAHFENHTQTYSVEHRIRCKDGRYKWICSRGKVVSRDSEGRALRMVGTSTDITELKRVEAELQELATIDFLTQLPNRRHFIMQSEAELVRLRGMRGRASAVLMFDLDHFKALNDRWGHALGDRALSHFAALLREELRPGDIVGRVGGEEFAMVLPGAPVETAVALAQRVQQRVLQTPMMHGDVAIVMTVSVGIDSMLADDTGAYQSFSRGDEALYAAKARGRNRIEVYGV</sequence>
<gene>
    <name evidence="4" type="ORF">U0042_02790</name>
</gene>
<dbReference type="Proteomes" id="UP001325479">
    <property type="component" value="Chromosome"/>
</dbReference>
<keyword evidence="4" id="KW-0808">Transferase</keyword>
<dbReference type="PANTHER" id="PTHR46663">
    <property type="entry name" value="DIGUANYLATE CYCLASE DGCT-RELATED"/>
    <property type="match status" value="1"/>
</dbReference>
<keyword evidence="4" id="KW-0548">Nucleotidyltransferase</keyword>